<dbReference type="Proteomes" id="UP001160483">
    <property type="component" value="Unassembled WGS sequence"/>
</dbReference>
<dbReference type="Pfam" id="PF00248">
    <property type="entry name" value="Aldo_ket_red"/>
    <property type="match status" value="1"/>
</dbReference>
<proteinExistence type="inferred from homology"/>
<dbReference type="PANTHER" id="PTHR43150:SF2">
    <property type="entry name" value="HYPERKINETIC, ISOFORM M"/>
    <property type="match status" value="1"/>
</dbReference>
<dbReference type="InterPro" id="IPR036812">
    <property type="entry name" value="NAD(P)_OxRdtase_dom_sf"/>
</dbReference>
<reference evidence="5" key="1">
    <citation type="submission" date="2021-11" db="EMBL/GenBank/DDBJ databases">
        <authorList>
            <person name="Islam A."/>
            <person name="Islam S."/>
            <person name="Flora M.S."/>
            <person name="Rahman M."/>
            <person name="Ziaur R.M."/>
            <person name="Epstein J.H."/>
            <person name="Hassan M."/>
            <person name="Klassen M."/>
            <person name="Woodard K."/>
            <person name="Webb A."/>
            <person name="Webby R.J."/>
            <person name="El Zowalaty M.E."/>
        </authorList>
    </citation>
    <scope>NUCLEOTIDE SEQUENCE</scope>
    <source>
        <strain evidence="5">Pbs3</strain>
    </source>
</reference>
<dbReference type="EMBL" id="CAKKTJ010000168">
    <property type="protein sequence ID" value="CAH0477129.1"/>
    <property type="molecule type" value="Genomic_DNA"/>
</dbReference>
<comment type="similarity">
    <text evidence="1">Belongs to the shaker potassium channel beta subunit family.</text>
</comment>
<protein>
    <recommendedName>
        <fullName evidence="4">NADP-dependent oxidoreductase domain-containing protein</fullName>
    </recommendedName>
</protein>
<name>A0AAU9KXY9_9STRA</name>
<evidence type="ECO:0000313" key="6">
    <source>
        <dbReference type="Proteomes" id="UP001160483"/>
    </source>
</evidence>
<dbReference type="AlphaFoldDB" id="A0AAU9KXY9"/>
<evidence type="ECO:0000313" key="5">
    <source>
        <dbReference type="EMBL" id="CAH0477129.1"/>
    </source>
</evidence>
<dbReference type="GO" id="GO:0016491">
    <property type="term" value="F:oxidoreductase activity"/>
    <property type="evidence" value="ECO:0007669"/>
    <property type="project" value="UniProtKB-KW"/>
</dbReference>
<feature type="domain" description="NADP-dependent oxidoreductase" evidence="4">
    <location>
        <begin position="59"/>
        <end position="208"/>
    </location>
</feature>
<dbReference type="InterPro" id="IPR005399">
    <property type="entry name" value="K_chnl_volt-dep_bsu_KCNAB-rel"/>
</dbReference>
<dbReference type="Gene3D" id="3.20.20.100">
    <property type="entry name" value="NADP-dependent oxidoreductase domain"/>
    <property type="match status" value="2"/>
</dbReference>
<sequence>MGKVIKAGIERKLWSREDLVISTKLFFGTKSGPNDVGYSRKHLIEGKKTSLKRFKLTMAGLGFYWGTSEWCANDILQACEIANRLGLIRSVFEQPQYHILERSRVEYDFNVLYKKYNYGLTMWSPLASVLLSDDLEEKIAKADELADVAKEVGCSVAQLSIVWVAANPHVSTVILGATSVKQLDENLKAMDFVDKITPEVRKKIDAIADYQPKFIPQAESHVINLRRKWL</sequence>
<keyword evidence="3" id="KW-0560">Oxidoreductase</keyword>
<evidence type="ECO:0000256" key="1">
    <source>
        <dbReference type="ARBA" id="ARBA00006515"/>
    </source>
</evidence>
<dbReference type="InterPro" id="IPR023210">
    <property type="entry name" value="NADP_OxRdtase_dom"/>
</dbReference>
<comment type="caution">
    <text evidence="5">The sequence shown here is derived from an EMBL/GenBank/DDBJ whole genome shotgun (WGS) entry which is preliminary data.</text>
</comment>
<gene>
    <name evidence="5" type="ORF">PBS003_LOCUS3882</name>
</gene>
<keyword evidence="2" id="KW-0521">NADP</keyword>
<organism evidence="5 6">
    <name type="scientific">Peronospora belbahrii</name>
    <dbReference type="NCBI Taxonomy" id="622444"/>
    <lineage>
        <taxon>Eukaryota</taxon>
        <taxon>Sar</taxon>
        <taxon>Stramenopiles</taxon>
        <taxon>Oomycota</taxon>
        <taxon>Peronosporomycetes</taxon>
        <taxon>Peronosporales</taxon>
        <taxon>Peronosporaceae</taxon>
        <taxon>Peronospora</taxon>
    </lineage>
</organism>
<dbReference type="PANTHER" id="PTHR43150">
    <property type="entry name" value="HYPERKINETIC, ISOFORM M"/>
    <property type="match status" value="1"/>
</dbReference>
<accession>A0AAU9KXY9</accession>
<evidence type="ECO:0000256" key="2">
    <source>
        <dbReference type="ARBA" id="ARBA00022857"/>
    </source>
</evidence>
<evidence type="ECO:0000259" key="4">
    <source>
        <dbReference type="Pfam" id="PF00248"/>
    </source>
</evidence>
<dbReference type="SUPFAM" id="SSF51430">
    <property type="entry name" value="NAD(P)-linked oxidoreductase"/>
    <property type="match status" value="1"/>
</dbReference>
<evidence type="ECO:0000256" key="3">
    <source>
        <dbReference type="ARBA" id="ARBA00023002"/>
    </source>
</evidence>